<reference evidence="5" key="6">
    <citation type="submission" date="2004-03" db="EMBL/GenBank/DDBJ databases">
        <authorList>
            <person name="Arakawa T."/>
            <person name="Carninci P."/>
            <person name="Fukuda S."/>
            <person name="Hashizume W."/>
            <person name="Hayashida K."/>
            <person name="Hori F."/>
            <person name="Iida J."/>
            <person name="Imamura K."/>
            <person name="Imotani K."/>
            <person name="Itoh M."/>
            <person name="Kanagawa S."/>
            <person name="Kawai J."/>
            <person name="Kojima M."/>
            <person name="Konno H."/>
            <person name="Murata M."/>
            <person name="Nakamura M."/>
            <person name="Ninomiya N."/>
            <person name="Nishiyori H."/>
            <person name="Nomura K."/>
            <person name="Ohno M."/>
            <person name="Sakazume N."/>
            <person name="Sano H."/>
            <person name="Sasaki D."/>
            <person name="Shibata K."/>
            <person name="Shiraki T."/>
            <person name="Tagami M."/>
            <person name="Tagami Y."/>
            <person name="Waki K."/>
            <person name="Watahiki A."/>
            <person name="Muramatsu M."/>
            <person name="Hayashizaki Y."/>
        </authorList>
    </citation>
    <scope>NUCLEOTIDE SEQUENCE</scope>
    <source>
        <strain evidence="5">C57BL/6J</strain>
        <tissue evidence="5">Medulla oblongata</tissue>
    </source>
</reference>
<dbReference type="AlphaFoldDB" id="Q3UYN1"/>
<comment type="function">
    <text evidence="2">Pyridoxal 5'-phosphate (PLP)-binding protein, which may be involved in intracellular homeostatic regulation of pyridoxal 5'-phosphate (PLP), the active form of vitamin B6.</text>
</comment>
<dbReference type="PROSITE" id="PS01211">
    <property type="entry name" value="UPF0001"/>
    <property type="match status" value="1"/>
</dbReference>
<dbReference type="PeptideAtlas" id="Q3UYN1"/>
<dbReference type="NCBIfam" id="TIGR00044">
    <property type="entry name" value="YggS family pyridoxal phosphate-dependent enzyme"/>
    <property type="match status" value="1"/>
</dbReference>
<organism evidence="5">
    <name type="scientific">Mus musculus</name>
    <name type="common">Mouse</name>
    <dbReference type="NCBI Taxonomy" id="10090"/>
    <lineage>
        <taxon>Eukaryota</taxon>
        <taxon>Metazoa</taxon>
        <taxon>Chordata</taxon>
        <taxon>Craniata</taxon>
        <taxon>Vertebrata</taxon>
        <taxon>Euteleostomi</taxon>
        <taxon>Mammalia</taxon>
        <taxon>Eutheria</taxon>
        <taxon>Euarchontoglires</taxon>
        <taxon>Glires</taxon>
        <taxon>Rodentia</taxon>
        <taxon>Myomorpha</taxon>
        <taxon>Muroidea</taxon>
        <taxon>Muridae</taxon>
        <taxon>Murinae</taxon>
        <taxon>Mus</taxon>
        <taxon>Mus</taxon>
    </lineage>
</organism>
<dbReference type="InterPro" id="IPR001608">
    <property type="entry name" value="Ala_racemase_N"/>
</dbReference>
<dbReference type="SwissPalm" id="Q3UYN1"/>
<reference evidence="5" key="7">
    <citation type="journal article" date="2005" name="Science">
        <title>The Transcriptional Landscape of the Mammalian Genome.</title>
        <authorList>
            <consortium name="The FANTOM Consortium"/>
            <consortium name="Riken Genome Exploration Research Group and Genome Science Group (Genome Network Project Core Group)"/>
        </authorList>
    </citation>
    <scope>NUCLEOTIDE SEQUENCE</scope>
    <source>
        <strain evidence="5">C57BL/6J</strain>
        <tissue evidence="5">Medulla oblongata</tissue>
    </source>
</reference>
<sequence>MTAELGVGFALRAVNERVQQSVARRPRDLPAIQPRLVAVSKTKPADMVIEAYGHGQRTFGENYVQELLEKASNPKILSSCPEIKWHFIGHLQKQNVNKLMAVPNLSMLETVDSVKLADKVNSSWQKKGPTEPLKVMVQINTSGEDSKHGLLPSETIAVVEHIKASCPSLEFVGLMTIGSFGHDLSQGPNPDFQRLLTLRRELCEKLGIPVEQVELSMGMSMDFQHATDCHKSDPALVRDNRAPNHLQLQLGCTLRSLWAARKRLSTSYTAVPDTLSSTFASFPQIEVGSTNVRIGSTIFGERDYSKKPALDKTADAKASVPLVQGH</sequence>
<dbReference type="PANTHER" id="PTHR10146">
    <property type="entry name" value="PROLINE SYNTHETASE CO-TRANSCRIBED BACTERIAL HOMOLOG PROTEIN"/>
    <property type="match status" value="1"/>
</dbReference>
<gene>
    <name evidence="6" type="primary">Plpbp</name>
    <name evidence="2" type="synonym">PROSC</name>
    <name evidence="6" type="synonym">Prosc</name>
</gene>
<dbReference type="MGI" id="MGI:1891207">
    <property type="gene designation" value="Plpbp"/>
</dbReference>
<dbReference type="SUPFAM" id="SSF51419">
    <property type="entry name" value="PLP-binding barrel"/>
    <property type="match status" value="1"/>
</dbReference>
<evidence type="ECO:0000256" key="2">
    <source>
        <dbReference type="HAMAP-Rule" id="MF_03225"/>
    </source>
</evidence>
<dbReference type="FunFam" id="3.20.20.10:FF:000007">
    <property type="entry name" value="Pyridoxal phosphate homeostasis protein"/>
    <property type="match status" value="1"/>
</dbReference>
<evidence type="ECO:0000256" key="1">
    <source>
        <dbReference type="ARBA" id="ARBA00022898"/>
    </source>
</evidence>
<dbReference type="GO" id="GO:0030170">
    <property type="term" value="F:pyridoxal phosphate binding"/>
    <property type="evidence" value="ECO:0007669"/>
    <property type="project" value="UniProtKB-UniRule"/>
</dbReference>
<dbReference type="UCSC" id="uc009lhv.1">
    <property type="organism name" value="mouse"/>
</dbReference>
<dbReference type="EMBL" id="AK134549">
    <property type="protein sequence ID" value="BAE22181.1"/>
    <property type="molecule type" value="mRNA"/>
</dbReference>
<dbReference type="InterPro" id="IPR029066">
    <property type="entry name" value="PLP-binding_barrel"/>
</dbReference>
<dbReference type="Pfam" id="PF01168">
    <property type="entry name" value="Ala_racemase_N"/>
    <property type="match status" value="1"/>
</dbReference>
<feature type="modified residue" description="N6-(pyridoxal phosphate)lysine" evidence="2">
    <location>
        <position position="41"/>
    </location>
</feature>
<reference evidence="5" key="4">
    <citation type="journal article" date="2001" name="Nature">
        <title>Functional annotation of a full-length mouse cDNA collection.</title>
        <authorList>
            <consortium name="The RIKEN Genome Exploration Research Group Phase II Team and the FANTOM Consortium"/>
        </authorList>
    </citation>
    <scope>NUCLEOTIDE SEQUENCE</scope>
    <source>
        <strain evidence="5">C57BL/6J</strain>
        <tissue evidence="5">Medulla oblongata</tissue>
    </source>
</reference>
<evidence type="ECO:0000259" key="4">
    <source>
        <dbReference type="Pfam" id="PF01168"/>
    </source>
</evidence>
<accession>Q3UYN1</accession>
<keyword evidence="1 2" id="KW-0663">Pyridoxal phosphate</keyword>
<dbReference type="Gene3D" id="3.20.20.10">
    <property type="entry name" value="Alanine racemase"/>
    <property type="match status" value="1"/>
</dbReference>
<proteinExistence type="evidence at transcript level"/>
<dbReference type="InterPro" id="IPR011078">
    <property type="entry name" value="PyrdxlP_homeostasis"/>
</dbReference>
<reference evidence="5" key="5">
    <citation type="journal article" date="2002" name="Nature">
        <title>Analysis of the mouse transcriptome based on functional annotation of 60,770 full-length cDNAs.</title>
        <authorList>
            <consortium name="The FANTOM Consortium and the RIKEN Genome Exploration Research Group Phase I and II Team"/>
        </authorList>
    </citation>
    <scope>NUCLEOTIDE SEQUENCE</scope>
    <source>
        <strain evidence="5">C57BL/6J</strain>
        <tissue evidence="5">Medulla oblongata</tissue>
    </source>
</reference>
<reference evidence="5" key="1">
    <citation type="journal article" date="1999" name="Methods Enzymol.">
        <title>High-efficiency full-length cDNA cloning.</title>
        <authorList>
            <person name="Carninci P."/>
            <person name="Hayashizaki Y."/>
        </authorList>
    </citation>
    <scope>NUCLEOTIDE SEQUENCE</scope>
    <source>
        <strain evidence="5">C57BL/6J</strain>
        <tissue evidence="5">Medulla oblongata</tissue>
    </source>
</reference>
<feature type="domain" description="Alanine racemase N-terminal" evidence="4">
    <location>
        <begin position="33"/>
        <end position="226"/>
    </location>
</feature>
<evidence type="ECO:0000313" key="5">
    <source>
        <dbReference type="EMBL" id="BAE22181.1"/>
    </source>
</evidence>
<dbReference type="CDD" id="cd06822">
    <property type="entry name" value="PLPDE_III_YBL036c_euk"/>
    <property type="match status" value="1"/>
</dbReference>
<reference evidence="5" key="8">
    <citation type="journal article" date="2005" name="Science">
        <title>Antisense Transcription in the Mammalian Transcriptome.</title>
        <authorList>
            <consortium name="RIKEN Genome Exploration Research Group and Genome Science Group (Genome Network Project Core Group) and the FANTOM Consortium"/>
        </authorList>
    </citation>
    <scope>NUCLEOTIDE SEQUENCE</scope>
    <source>
        <strain evidence="5">C57BL/6J</strain>
        <tissue evidence="5">Medulla oblongata</tissue>
    </source>
</reference>
<dbReference type="AGR" id="MGI:1891207"/>
<evidence type="ECO:0000256" key="3">
    <source>
        <dbReference type="RuleBase" id="RU004514"/>
    </source>
</evidence>
<reference evidence="5" key="3">
    <citation type="journal article" date="2000" name="Genome Res.">
        <title>RIKEN integrated sequence analysis (RISA) system--384-format sequencing pipeline with 384 multicapillary sequencer.</title>
        <authorList>
            <person name="Shibata K."/>
            <person name="Itoh M."/>
            <person name="Aizawa K."/>
            <person name="Nagaoka S."/>
            <person name="Sasaki N."/>
            <person name="Carninci P."/>
            <person name="Konno H."/>
            <person name="Akiyama J."/>
            <person name="Nishi K."/>
            <person name="Kitsunai T."/>
            <person name="Tashiro H."/>
            <person name="Itoh M."/>
            <person name="Sumi N."/>
            <person name="Ishii Y."/>
            <person name="Nakamura S."/>
            <person name="Hazama M."/>
            <person name="Nishine T."/>
            <person name="Harada A."/>
            <person name="Yamamoto R."/>
            <person name="Matsumoto H."/>
            <person name="Sakaguchi S."/>
            <person name="Ikegami T."/>
            <person name="Kashiwagi K."/>
            <person name="Fujiwake S."/>
            <person name="Inoue K."/>
            <person name="Togawa Y."/>
            <person name="Izawa M."/>
            <person name="Ohara E."/>
            <person name="Watahiki M."/>
            <person name="Yoneda Y."/>
            <person name="Ishikawa T."/>
            <person name="Ozawa K."/>
            <person name="Tanaka T."/>
            <person name="Matsuura S."/>
            <person name="Kawai J."/>
            <person name="Okazaki Y."/>
            <person name="Muramatsu M."/>
            <person name="Inoue Y."/>
            <person name="Kira A."/>
            <person name="Hayashizaki Y."/>
        </authorList>
    </citation>
    <scope>NUCLEOTIDE SEQUENCE</scope>
    <source>
        <strain evidence="5">C57BL/6J</strain>
        <tissue evidence="5">Medulla oblongata</tissue>
    </source>
</reference>
<protein>
    <recommendedName>
        <fullName evidence="2">Pyridoxal phosphate homeostasis protein</fullName>
        <shortName evidence="2">PLP homeostasis protein</shortName>
    </recommendedName>
    <alternativeName>
        <fullName evidence="2">Proline synthase co-transcribed bacterial homolog protein</fullName>
    </alternativeName>
</protein>
<dbReference type="HAMAP" id="MF_02087">
    <property type="entry name" value="PLP_homeostasis"/>
    <property type="match status" value="1"/>
</dbReference>
<name>Q3UYN1_MOUSE</name>
<evidence type="ECO:0000313" key="6">
    <source>
        <dbReference type="MGI" id="MGI:1891207"/>
    </source>
</evidence>
<comment type="similarity">
    <text evidence="2 3">Belongs to the pyridoxal phosphate-binding protein YggS/PROSC family.</text>
</comment>
<dbReference type="PANTHER" id="PTHR10146:SF14">
    <property type="entry name" value="PYRIDOXAL PHOSPHATE HOMEOSTASIS PROTEIN"/>
    <property type="match status" value="1"/>
</dbReference>
<reference evidence="5" key="2">
    <citation type="journal article" date="2000" name="Genome Res.">
        <title>Normalization and subtraction of cap-trapper-selected cDNAs to prepare full-length cDNA libraries for rapid discovery of new genes.</title>
        <authorList>
            <person name="Carninci P."/>
            <person name="Shibata Y."/>
            <person name="Hayatsu N."/>
            <person name="Sugahara Y."/>
            <person name="Shibata K."/>
            <person name="Itoh M."/>
            <person name="Konno H."/>
            <person name="Okazaki Y."/>
            <person name="Muramatsu M."/>
            <person name="Hayashizaki Y."/>
        </authorList>
    </citation>
    <scope>NUCLEOTIDE SEQUENCE</scope>
    <source>
        <strain evidence="5">C57BL/6J</strain>
        <tissue evidence="5">Medulla oblongata</tissue>
    </source>
</reference>